<proteinExistence type="predicted"/>
<gene>
    <name evidence="2" type="ORF">PCA20602_02724</name>
</gene>
<dbReference type="RefSeq" id="WP_150721652.1">
    <property type="nucleotide sequence ID" value="NZ_CABPRV010000005.1"/>
</dbReference>
<keyword evidence="3" id="KW-1185">Reference proteome</keyword>
<reference evidence="2 3" key="1">
    <citation type="submission" date="2019-08" db="EMBL/GenBank/DDBJ databases">
        <authorList>
            <person name="Peeters C."/>
        </authorList>
    </citation>
    <scope>NUCLEOTIDE SEQUENCE [LARGE SCALE GENOMIC DNA]</scope>
    <source>
        <strain evidence="2 3">LMG 20602</strain>
    </source>
</reference>
<feature type="compositionally biased region" description="Low complexity" evidence="1">
    <location>
        <begin position="170"/>
        <end position="182"/>
    </location>
</feature>
<feature type="region of interest" description="Disordered" evidence="1">
    <location>
        <begin position="170"/>
        <end position="216"/>
    </location>
</feature>
<evidence type="ECO:0000313" key="2">
    <source>
        <dbReference type="EMBL" id="VVE12806.1"/>
    </source>
</evidence>
<feature type="compositionally biased region" description="Basic and acidic residues" evidence="1">
    <location>
        <begin position="48"/>
        <end position="70"/>
    </location>
</feature>
<feature type="region of interest" description="Disordered" evidence="1">
    <location>
        <begin position="1"/>
        <end position="130"/>
    </location>
</feature>
<feature type="compositionally biased region" description="Basic and acidic residues" evidence="1">
    <location>
        <begin position="81"/>
        <end position="90"/>
    </location>
</feature>
<sequence length="216" mass="23268">MKSIRTLAARGLSFAHLAGISSRAARAEDDDRRDDDQAEDDEMDDQDRDDRDPGDSKGKKGRRAEEREDDKPDAEEDPADEKDKGARRAEDDDVDPDAEDDDADPDAEDDEGEMRGKSSAARARRREQARCAAIMGSKAAARNPVLAANLAFKTRMTRAEAIDTLEATPAAASAAHSSRAARNPSLGGDGGAKPSRQQALAARWDANLKAANPGRR</sequence>
<comment type="caution">
    <text evidence="2">The sequence shown here is derived from an EMBL/GenBank/DDBJ whole genome shotgun (WGS) entry which is preliminary data.</text>
</comment>
<feature type="compositionally biased region" description="Acidic residues" evidence="1">
    <location>
        <begin position="71"/>
        <end position="80"/>
    </location>
</feature>
<evidence type="ECO:0000313" key="3">
    <source>
        <dbReference type="Proteomes" id="UP000366065"/>
    </source>
</evidence>
<feature type="compositionally biased region" description="Acidic residues" evidence="1">
    <location>
        <begin position="91"/>
        <end position="112"/>
    </location>
</feature>
<feature type="compositionally biased region" description="Acidic residues" evidence="1">
    <location>
        <begin position="31"/>
        <end position="47"/>
    </location>
</feature>
<evidence type="ECO:0000256" key="1">
    <source>
        <dbReference type="SAM" id="MobiDB-lite"/>
    </source>
</evidence>
<protein>
    <recommendedName>
        <fullName evidence="4">Phage protein</fullName>
    </recommendedName>
</protein>
<organism evidence="2 3">
    <name type="scientific">Pandoraea capi</name>
    <dbReference type="NCBI Taxonomy" id="2508286"/>
    <lineage>
        <taxon>Bacteria</taxon>
        <taxon>Pseudomonadati</taxon>
        <taxon>Pseudomonadota</taxon>
        <taxon>Betaproteobacteria</taxon>
        <taxon>Burkholderiales</taxon>
        <taxon>Burkholderiaceae</taxon>
        <taxon>Pandoraea</taxon>
    </lineage>
</organism>
<accession>A0ABY6W0W1</accession>
<dbReference type="EMBL" id="CABPRV010000005">
    <property type="protein sequence ID" value="VVE12806.1"/>
    <property type="molecule type" value="Genomic_DNA"/>
</dbReference>
<dbReference type="Proteomes" id="UP000366065">
    <property type="component" value="Unassembled WGS sequence"/>
</dbReference>
<name>A0ABY6W0W1_9BURK</name>
<evidence type="ECO:0008006" key="4">
    <source>
        <dbReference type="Google" id="ProtNLM"/>
    </source>
</evidence>